<comment type="similarity">
    <text evidence="2 5">Belongs to the RecX family.</text>
</comment>
<dbReference type="InterPro" id="IPR003783">
    <property type="entry name" value="Regulatory_RecX"/>
</dbReference>
<comment type="function">
    <text evidence="5">Modulates RecA activity.</text>
</comment>
<dbReference type="HAMAP" id="MF_01114">
    <property type="entry name" value="RecX"/>
    <property type="match status" value="1"/>
</dbReference>
<evidence type="ECO:0000256" key="4">
    <source>
        <dbReference type="ARBA" id="ARBA00022490"/>
    </source>
</evidence>
<dbReference type="EMBL" id="PCVM01000112">
    <property type="protein sequence ID" value="PIQ73032.1"/>
    <property type="molecule type" value="Genomic_DNA"/>
</dbReference>
<evidence type="ECO:0000256" key="2">
    <source>
        <dbReference type="ARBA" id="ARBA00009695"/>
    </source>
</evidence>
<organism evidence="7 8">
    <name type="scientific">Candidatus Roizmanbacteria bacterium CG11_big_fil_rev_8_21_14_0_20_36_8</name>
    <dbReference type="NCBI Taxonomy" id="1974856"/>
    <lineage>
        <taxon>Bacteria</taxon>
        <taxon>Candidatus Roizmaniibacteriota</taxon>
    </lineage>
</organism>
<dbReference type="GO" id="GO:0005737">
    <property type="term" value="C:cytoplasm"/>
    <property type="evidence" value="ECO:0007669"/>
    <property type="project" value="UniProtKB-SubCell"/>
</dbReference>
<comment type="subcellular location">
    <subcellularLocation>
        <location evidence="1 5">Cytoplasm</location>
    </subcellularLocation>
</comment>
<dbReference type="PANTHER" id="PTHR33602:SF1">
    <property type="entry name" value="REGULATORY PROTEIN RECX FAMILY PROTEIN"/>
    <property type="match status" value="1"/>
</dbReference>
<protein>
    <recommendedName>
        <fullName evidence="3 5">Regulatory protein RecX</fullName>
    </recommendedName>
</protein>
<evidence type="ECO:0000256" key="5">
    <source>
        <dbReference type="HAMAP-Rule" id="MF_01114"/>
    </source>
</evidence>
<evidence type="ECO:0000259" key="6">
    <source>
        <dbReference type="Pfam" id="PF02631"/>
    </source>
</evidence>
<feature type="domain" description="RecX second three-helical" evidence="6">
    <location>
        <begin position="60"/>
        <end position="98"/>
    </location>
</feature>
<proteinExistence type="inferred from homology"/>
<evidence type="ECO:0000256" key="3">
    <source>
        <dbReference type="ARBA" id="ARBA00018111"/>
    </source>
</evidence>
<evidence type="ECO:0000313" key="7">
    <source>
        <dbReference type="EMBL" id="PIQ73032.1"/>
    </source>
</evidence>
<dbReference type="AlphaFoldDB" id="A0A2M6IT30"/>
<accession>A0A2M6IT30</accession>
<dbReference type="InterPro" id="IPR036388">
    <property type="entry name" value="WH-like_DNA-bd_sf"/>
</dbReference>
<evidence type="ECO:0000256" key="1">
    <source>
        <dbReference type="ARBA" id="ARBA00004496"/>
    </source>
</evidence>
<dbReference type="InterPro" id="IPR053924">
    <property type="entry name" value="RecX_HTH_2nd"/>
</dbReference>
<sequence length="155" mass="18063">MTNPQINQNLLNKAYFYLSFRMRTISEMCEYLQKKASQISLGNQEVEGVVTYLIQEKLLNDNEFIKSFISDRNLNKQKGVNLLKAELRSKGIAQRDIDNYFNSFPQDEVSLARSALLSRTGQWYMLNDAGRNKKKQQFLKNRGFCYDVIKSAIEE</sequence>
<dbReference type="PANTHER" id="PTHR33602">
    <property type="entry name" value="REGULATORY PROTEIN RECX FAMILY PROTEIN"/>
    <property type="match status" value="1"/>
</dbReference>
<reference evidence="7 8" key="1">
    <citation type="submission" date="2017-09" db="EMBL/GenBank/DDBJ databases">
        <title>Depth-based differentiation of microbial function through sediment-hosted aquifers and enrichment of novel symbionts in the deep terrestrial subsurface.</title>
        <authorList>
            <person name="Probst A.J."/>
            <person name="Ladd B."/>
            <person name="Jarett J.K."/>
            <person name="Geller-Mcgrath D.E."/>
            <person name="Sieber C.M."/>
            <person name="Emerson J.B."/>
            <person name="Anantharaman K."/>
            <person name="Thomas B.C."/>
            <person name="Malmstrom R."/>
            <person name="Stieglmeier M."/>
            <person name="Klingl A."/>
            <person name="Woyke T."/>
            <person name="Ryan C.M."/>
            <person name="Banfield J.F."/>
        </authorList>
    </citation>
    <scope>NUCLEOTIDE SEQUENCE [LARGE SCALE GENOMIC DNA]</scope>
    <source>
        <strain evidence="7">CG11_big_fil_rev_8_21_14_0_20_36_8</strain>
    </source>
</reference>
<gene>
    <name evidence="5" type="primary">recX</name>
    <name evidence="7" type="ORF">COV58_04725</name>
</gene>
<dbReference type="Pfam" id="PF02631">
    <property type="entry name" value="RecX_HTH2"/>
    <property type="match status" value="1"/>
</dbReference>
<name>A0A2M6IT30_9BACT</name>
<dbReference type="Gene3D" id="1.10.10.10">
    <property type="entry name" value="Winged helix-like DNA-binding domain superfamily/Winged helix DNA-binding domain"/>
    <property type="match status" value="2"/>
</dbReference>
<dbReference type="Proteomes" id="UP000231056">
    <property type="component" value="Unassembled WGS sequence"/>
</dbReference>
<evidence type="ECO:0000313" key="8">
    <source>
        <dbReference type="Proteomes" id="UP000231056"/>
    </source>
</evidence>
<comment type="caution">
    <text evidence="7">The sequence shown here is derived from an EMBL/GenBank/DDBJ whole genome shotgun (WGS) entry which is preliminary data.</text>
</comment>
<keyword evidence="4 5" id="KW-0963">Cytoplasm</keyword>
<dbReference type="GO" id="GO:0006282">
    <property type="term" value="P:regulation of DNA repair"/>
    <property type="evidence" value="ECO:0007669"/>
    <property type="project" value="UniProtKB-UniRule"/>
</dbReference>